<evidence type="ECO:0000256" key="6">
    <source>
        <dbReference type="SAM" id="MobiDB-lite"/>
    </source>
</evidence>
<keyword evidence="3 7" id="KW-0812">Transmembrane</keyword>
<dbReference type="InterPro" id="IPR011701">
    <property type="entry name" value="MFS"/>
</dbReference>
<feature type="compositionally biased region" description="Basic and acidic residues" evidence="6">
    <location>
        <begin position="1"/>
        <end position="10"/>
    </location>
</feature>
<feature type="region of interest" description="Disordered" evidence="6">
    <location>
        <begin position="158"/>
        <end position="180"/>
    </location>
</feature>
<feature type="transmembrane region" description="Helical" evidence="7">
    <location>
        <begin position="189"/>
        <end position="208"/>
    </location>
</feature>
<feature type="transmembrane region" description="Helical" evidence="7">
    <location>
        <begin position="424"/>
        <end position="443"/>
    </location>
</feature>
<dbReference type="Gene3D" id="1.20.1250.20">
    <property type="entry name" value="MFS general substrate transporter like domains"/>
    <property type="match status" value="2"/>
</dbReference>
<feature type="compositionally biased region" description="Polar residues" evidence="6">
    <location>
        <begin position="96"/>
        <end position="107"/>
    </location>
</feature>
<keyword evidence="5 7" id="KW-0472">Membrane</keyword>
<dbReference type="EMBL" id="JAWQEG010001103">
    <property type="protein sequence ID" value="KAK3882351.1"/>
    <property type="molecule type" value="Genomic_DNA"/>
</dbReference>
<protein>
    <recommendedName>
        <fullName evidence="10">Major facilitator superfamily (MFS) profile domain-containing protein</fullName>
    </recommendedName>
</protein>
<feature type="transmembrane region" description="Helical" evidence="7">
    <location>
        <begin position="215"/>
        <end position="238"/>
    </location>
</feature>
<dbReference type="InterPro" id="IPR050930">
    <property type="entry name" value="MFS_Vesicular_Transporter"/>
</dbReference>
<dbReference type="InterPro" id="IPR036259">
    <property type="entry name" value="MFS_trans_sf"/>
</dbReference>
<keyword evidence="4 7" id="KW-1133">Transmembrane helix</keyword>
<evidence type="ECO:0000256" key="1">
    <source>
        <dbReference type="ARBA" id="ARBA00004141"/>
    </source>
</evidence>
<dbReference type="GO" id="GO:0022857">
    <property type="term" value="F:transmembrane transporter activity"/>
    <property type="evidence" value="ECO:0007669"/>
    <property type="project" value="InterPro"/>
</dbReference>
<comment type="caution">
    <text evidence="8">The sequence shown here is derived from an EMBL/GenBank/DDBJ whole genome shotgun (WGS) entry which is preliminary data.</text>
</comment>
<dbReference type="PANTHER" id="PTHR23506:SF26">
    <property type="entry name" value="MFS-TYPE TRANSPORTER SLC18B1"/>
    <property type="match status" value="1"/>
</dbReference>
<dbReference type="Proteomes" id="UP001286313">
    <property type="component" value="Unassembled WGS sequence"/>
</dbReference>
<keyword evidence="2" id="KW-0813">Transport</keyword>
<gene>
    <name evidence="8" type="ORF">Pcinc_013258</name>
</gene>
<name>A0AAE1KQJ2_PETCI</name>
<feature type="transmembrane region" description="Helical" evidence="7">
    <location>
        <begin position="352"/>
        <end position="373"/>
    </location>
</feature>
<feature type="compositionally biased region" description="Low complexity" evidence="6">
    <location>
        <begin position="61"/>
        <end position="83"/>
    </location>
</feature>
<evidence type="ECO:0000256" key="4">
    <source>
        <dbReference type="ARBA" id="ARBA00022989"/>
    </source>
</evidence>
<feature type="compositionally biased region" description="Low complexity" evidence="6">
    <location>
        <begin position="33"/>
        <end position="50"/>
    </location>
</feature>
<organism evidence="8 9">
    <name type="scientific">Petrolisthes cinctipes</name>
    <name type="common">Flat porcelain crab</name>
    <dbReference type="NCBI Taxonomy" id="88211"/>
    <lineage>
        <taxon>Eukaryota</taxon>
        <taxon>Metazoa</taxon>
        <taxon>Ecdysozoa</taxon>
        <taxon>Arthropoda</taxon>
        <taxon>Crustacea</taxon>
        <taxon>Multicrustacea</taxon>
        <taxon>Malacostraca</taxon>
        <taxon>Eumalacostraca</taxon>
        <taxon>Eucarida</taxon>
        <taxon>Decapoda</taxon>
        <taxon>Pleocyemata</taxon>
        <taxon>Anomura</taxon>
        <taxon>Galatheoidea</taxon>
        <taxon>Porcellanidae</taxon>
        <taxon>Petrolisthes</taxon>
    </lineage>
</organism>
<sequence>MAERNQKDNNRGSNDNSSSSVGTKVEIFVTAPSSPSSSGSGDGFVSVVGSDGDDMTRAVLSSSSSSSSCHPSSSSSSSSSLSSITTTADIVIHSDAPNTVSPHTSSDQGEDESDHNSPVYNPTTEPTTSASNPPPSSSSSPPARCCFRLCRSIKKRLRAKRKAKKEGEGEGDIGDGGGRAQAKGCSSTIFGLIIGTNCLTSFIVTPFIGKKLRTIGVKFAFTAGVFCSGGCCILSGFLEWFPGGLVFVLMAILIRLTHAVANAGVSTATFAYIAVQFPDSVAQVFAWTRTTMNLAQMFGPVVGGALLELGGFKLPFLVMGTVQMSMTFLSLGLPRDSTYIEDDVKNYQEVKIWKIFTVRGIWVSFLTFIFSTMSNGFLSITLEPQVIRTFGYSSLYVGLLFGLKDGANSLASPIWGYVCDRNRKVKIFILWASCFAFTSFFLLGPFPGVPINRTIGVVIASLVLNGIGIGGQQVAGVVDAMREAVSAGFPESADTHGCVAGLWASLSGIGRFTSRTGSGFLVDVLGFRKASVFVVSLHGFVVVMTATYLAVWGDLPYTRRRRNDGDDSSNEDDDRRSWDVKAGMSRILTTTPTDPLTTKTVNINIPTYGEDFEDSLFCGSAPMSYKTKYERSSASGSPQSQKVV</sequence>
<evidence type="ECO:0000256" key="3">
    <source>
        <dbReference type="ARBA" id="ARBA00022692"/>
    </source>
</evidence>
<evidence type="ECO:0000256" key="5">
    <source>
        <dbReference type="ARBA" id="ARBA00023136"/>
    </source>
</evidence>
<feature type="region of interest" description="Disordered" evidence="6">
    <location>
        <begin position="1"/>
        <end position="142"/>
    </location>
</feature>
<dbReference type="Pfam" id="PF07690">
    <property type="entry name" value="MFS_1"/>
    <property type="match status" value="1"/>
</dbReference>
<evidence type="ECO:0000313" key="8">
    <source>
        <dbReference type="EMBL" id="KAK3882351.1"/>
    </source>
</evidence>
<dbReference type="SUPFAM" id="SSF103473">
    <property type="entry name" value="MFS general substrate transporter"/>
    <property type="match status" value="1"/>
</dbReference>
<keyword evidence="9" id="KW-1185">Reference proteome</keyword>
<reference evidence="8" key="1">
    <citation type="submission" date="2023-10" db="EMBL/GenBank/DDBJ databases">
        <title>Genome assemblies of two species of porcelain crab, Petrolisthes cinctipes and Petrolisthes manimaculis (Anomura: Porcellanidae).</title>
        <authorList>
            <person name="Angst P."/>
        </authorList>
    </citation>
    <scope>NUCLEOTIDE SEQUENCE</scope>
    <source>
        <strain evidence="8">PB745_01</strain>
        <tissue evidence="8">Gill</tissue>
    </source>
</reference>
<feature type="transmembrane region" description="Helical" evidence="7">
    <location>
        <begin position="286"/>
        <end position="306"/>
    </location>
</feature>
<evidence type="ECO:0008006" key="10">
    <source>
        <dbReference type="Google" id="ProtNLM"/>
    </source>
</evidence>
<dbReference type="GO" id="GO:0016020">
    <property type="term" value="C:membrane"/>
    <property type="evidence" value="ECO:0007669"/>
    <property type="project" value="UniProtKB-SubCell"/>
</dbReference>
<feature type="transmembrane region" description="Helical" evidence="7">
    <location>
        <begin position="530"/>
        <end position="552"/>
    </location>
</feature>
<accession>A0AAE1KQJ2</accession>
<evidence type="ECO:0000256" key="7">
    <source>
        <dbReference type="SAM" id="Phobius"/>
    </source>
</evidence>
<feature type="compositionally biased region" description="Low complexity" evidence="6">
    <location>
        <begin position="121"/>
        <end position="142"/>
    </location>
</feature>
<feature type="transmembrane region" description="Helical" evidence="7">
    <location>
        <begin position="244"/>
        <end position="274"/>
    </location>
</feature>
<dbReference type="PANTHER" id="PTHR23506">
    <property type="entry name" value="GH10249P"/>
    <property type="match status" value="1"/>
</dbReference>
<proteinExistence type="predicted"/>
<comment type="subcellular location">
    <subcellularLocation>
        <location evidence="1">Membrane</location>
        <topology evidence="1">Multi-pass membrane protein</topology>
    </subcellularLocation>
</comment>
<feature type="compositionally biased region" description="Low complexity" evidence="6">
    <location>
        <begin position="11"/>
        <end position="20"/>
    </location>
</feature>
<evidence type="ECO:0000256" key="2">
    <source>
        <dbReference type="ARBA" id="ARBA00022448"/>
    </source>
</evidence>
<evidence type="ECO:0000313" key="9">
    <source>
        <dbReference type="Proteomes" id="UP001286313"/>
    </source>
</evidence>
<dbReference type="AlphaFoldDB" id="A0AAE1KQJ2"/>